<dbReference type="SUPFAM" id="SSF56176">
    <property type="entry name" value="FAD-binding/transporter-associated domain-like"/>
    <property type="match status" value="1"/>
</dbReference>
<name>A0ABS4TU18_9PSEU</name>
<dbReference type="InterPro" id="IPR016169">
    <property type="entry name" value="FAD-bd_PCMH_sub2"/>
</dbReference>
<keyword evidence="6" id="KW-0472">Membrane</keyword>
<dbReference type="EMBL" id="JAGINW010000001">
    <property type="protein sequence ID" value="MBP2327916.1"/>
    <property type="molecule type" value="Genomic_DNA"/>
</dbReference>
<keyword evidence="9" id="KW-1185">Reference proteome</keyword>
<evidence type="ECO:0000256" key="6">
    <source>
        <dbReference type="ARBA" id="ARBA00023136"/>
    </source>
</evidence>
<dbReference type="Gene3D" id="3.30.465.10">
    <property type="match status" value="1"/>
</dbReference>
<protein>
    <recommendedName>
        <fullName evidence="2">Delta(24)-sterol reductase</fullName>
        <ecNumber evidence="2">1.3.1.72</ecNumber>
    </recommendedName>
</protein>
<evidence type="ECO:0000313" key="8">
    <source>
        <dbReference type="EMBL" id="MBP2327916.1"/>
    </source>
</evidence>
<organism evidence="8 9">
    <name type="scientific">Kibdelosporangium banguiense</name>
    <dbReference type="NCBI Taxonomy" id="1365924"/>
    <lineage>
        <taxon>Bacteria</taxon>
        <taxon>Bacillati</taxon>
        <taxon>Actinomycetota</taxon>
        <taxon>Actinomycetes</taxon>
        <taxon>Pseudonocardiales</taxon>
        <taxon>Pseudonocardiaceae</taxon>
        <taxon>Kibdelosporangium</taxon>
    </lineage>
</organism>
<evidence type="ECO:0000256" key="2">
    <source>
        <dbReference type="ARBA" id="ARBA00012405"/>
    </source>
</evidence>
<dbReference type="PROSITE" id="PS51387">
    <property type="entry name" value="FAD_PCMH"/>
    <property type="match status" value="1"/>
</dbReference>
<dbReference type="PANTHER" id="PTHR10801">
    <property type="entry name" value="24-DEHYDROCHOLESTEROL REDUCTASE"/>
    <property type="match status" value="1"/>
</dbReference>
<evidence type="ECO:0000259" key="7">
    <source>
        <dbReference type="PROSITE" id="PS51387"/>
    </source>
</evidence>
<comment type="subcellular location">
    <subcellularLocation>
        <location evidence="1">Membrane</location>
        <topology evidence="1">Single-pass membrane protein</topology>
    </subcellularLocation>
</comment>
<dbReference type="InterPro" id="IPR006094">
    <property type="entry name" value="Oxid_FAD_bind_N"/>
</dbReference>
<gene>
    <name evidence="8" type="ORF">JOF56_008301</name>
</gene>
<keyword evidence="3" id="KW-0812">Transmembrane</keyword>
<keyword evidence="4" id="KW-1133">Transmembrane helix</keyword>
<evidence type="ECO:0000313" key="9">
    <source>
        <dbReference type="Proteomes" id="UP001519332"/>
    </source>
</evidence>
<dbReference type="InterPro" id="IPR040165">
    <property type="entry name" value="Diminuto-like"/>
</dbReference>
<dbReference type="Gene3D" id="3.40.462.10">
    <property type="entry name" value="FAD-linked oxidases, C-terminal domain"/>
    <property type="match status" value="1"/>
</dbReference>
<evidence type="ECO:0000256" key="5">
    <source>
        <dbReference type="ARBA" id="ARBA00023002"/>
    </source>
</evidence>
<dbReference type="Pfam" id="PF01565">
    <property type="entry name" value="FAD_binding_4"/>
    <property type="match status" value="1"/>
</dbReference>
<evidence type="ECO:0000256" key="3">
    <source>
        <dbReference type="ARBA" id="ARBA00022692"/>
    </source>
</evidence>
<dbReference type="RefSeq" id="WP_209645009.1">
    <property type="nucleotide sequence ID" value="NZ_JAGINW010000001.1"/>
</dbReference>
<dbReference type="Proteomes" id="UP001519332">
    <property type="component" value="Unassembled WGS sequence"/>
</dbReference>
<dbReference type="InterPro" id="IPR036318">
    <property type="entry name" value="FAD-bd_PCMH-like_sf"/>
</dbReference>
<reference evidence="8 9" key="1">
    <citation type="submission" date="2021-03" db="EMBL/GenBank/DDBJ databases">
        <title>Sequencing the genomes of 1000 actinobacteria strains.</title>
        <authorList>
            <person name="Klenk H.-P."/>
        </authorList>
    </citation>
    <scope>NUCLEOTIDE SEQUENCE [LARGE SCALE GENOMIC DNA]</scope>
    <source>
        <strain evidence="8 9">DSM 46670</strain>
    </source>
</reference>
<dbReference type="PANTHER" id="PTHR10801:SF0">
    <property type="entry name" value="DELTA(24)-STEROL REDUCTASE"/>
    <property type="match status" value="1"/>
</dbReference>
<dbReference type="InterPro" id="IPR016170">
    <property type="entry name" value="Cytok_DH_C_sf"/>
</dbReference>
<keyword evidence="5" id="KW-0560">Oxidoreductase</keyword>
<dbReference type="InterPro" id="IPR016166">
    <property type="entry name" value="FAD-bd_PCMH"/>
</dbReference>
<evidence type="ECO:0000256" key="1">
    <source>
        <dbReference type="ARBA" id="ARBA00004167"/>
    </source>
</evidence>
<comment type="caution">
    <text evidence="8">The sequence shown here is derived from an EMBL/GenBank/DDBJ whole genome shotgun (WGS) entry which is preliminary data.</text>
</comment>
<accession>A0ABS4TU18</accession>
<dbReference type="EC" id="1.3.1.72" evidence="2"/>
<evidence type="ECO:0000256" key="4">
    <source>
        <dbReference type="ARBA" id="ARBA00022989"/>
    </source>
</evidence>
<sequence>MPADHDRAVEVLRQNYRALPDGASIRLAKPTSNLFRPRARPHGAGLDVSGFDQVLSIDPQARTADVQGMVTYANLTEATLAHGLLPPVVLDFKTITLGGAAVGLGAESSSFRAGLPHDPVTEMEILTGDGRVVVATSDNEHADLFHGFPHSYASLGYALRLKIDLEPAKPYVRLKHMRLKSVAAWTEAMTQACADERADFVDGVYFGPGNVCLTLGTFTDETPYLSGYTGKQIYYRSIGRREEDYLTVRDYLWRWDTDMFWTSRLFGLENPVLRRVVPGRVRTSENLRRLMMYDRRLGLLSGMNRLRGRRLEWVLQDADVPAEAVGDFLDFFDREVGLKPVWLCPMRVRREMSLYPMQPGQLWVSVGFWGPVTLRAGQAPDHHNRLIEREIAALHGLKPLYSTTHYDEDEFWQHYRGDAYWKLKDVYDPDRRLPSLYEKCVLSR</sequence>
<feature type="domain" description="FAD-binding PCMH-type" evidence="7">
    <location>
        <begin position="1"/>
        <end position="168"/>
    </location>
</feature>
<proteinExistence type="predicted"/>